<evidence type="ECO:0000256" key="2">
    <source>
        <dbReference type="ARBA" id="ARBA00022448"/>
    </source>
</evidence>
<comment type="similarity">
    <text evidence="11">Belongs to the amiloride-sensitive sodium channel (TC 1.A.6) family.</text>
</comment>
<evidence type="ECO:0000256" key="1">
    <source>
        <dbReference type="ARBA" id="ARBA00004141"/>
    </source>
</evidence>
<evidence type="ECO:0000256" key="12">
    <source>
        <dbReference type="SAM" id="Phobius"/>
    </source>
</evidence>
<keyword evidence="7 11" id="KW-0406">Ion transport</keyword>
<keyword evidence="3 11" id="KW-0894">Sodium channel</keyword>
<comment type="subcellular location">
    <subcellularLocation>
        <location evidence="1">Membrane</location>
        <topology evidence="1">Multi-pass membrane protein</topology>
    </subcellularLocation>
</comment>
<evidence type="ECO:0000313" key="13">
    <source>
        <dbReference type="EMBL" id="AGS83418.1"/>
    </source>
</evidence>
<feature type="transmembrane region" description="Helical" evidence="12">
    <location>
        <begin position="26"/>
        <end position="48"/>
    </location>
</feature>
<dbReference type="OrthoDB" id="6021021at2759"/>
<dbReference type="Gene3D" id="1.10.287.770">
    <property type="entry name" value="YojJ-like"/>
    <property type="match status" value="1"/>
</dbReference>
<dbReference type="GO" id="GO:0005886">
    <property type="term" value="C:plasma membrane"/>
    <property type="evidence" value="ECO:0007669"/>
    <property type="project" value="TreeGrafter"/>
</dbReference>
<reference evidence="13" key="1">
    <citation type="journal article" date="2013" name="Development">
        <title>Transcription factors lhx1/5-1 and pitx are required for the maintenance and regeneration of serotonergic neurons in planarians.</title>
        <authorList>
            <person name="Currie K.W."/>
            <person name="Pearson B.J."/>
        </authorList>
    </citation>
    <scope>NUCLEOTIDE SEQUENCE</scope>
    <source>
        <strain evidence="13">CIW4</strain>
    </source>
</reference>
<keyword evidence="4 11" id="KW-0812">Transmembrane</keyword>
<evidence type="ECO:0000256" key="5">
    <source>
        <dbReference type="ARBA" id="ARBA00022989"/>
    </source>
</evidence>
<dbReference type="PRINTS" id="PR01078">
    <property type="entry name" value="AMINACHANNEL"/>
</dbReference>
<evidence type="ECO:0000256" key="8">
    <source>
        <dbReference type="ARBA" id="ARBA00023136"/>
    </source>
</evidence>
<keyword evidence="5 12" id="KW-1133">Transmembrane helix</keyword>
<evidence type="ECO:0000256" key="4">
    <source>
        <dbReference type="ARBA" id="ARBA00022692"/>
    </source>
</evidence>
<dbReference type="PANTHER" id="PTHR11690">
    <property type="entry name" value="AMILORIDE-SENSITIVE SODIUM CHANNEL-RELATED"/>
    <property type="match status" value="1"/>
</dbReference>
<keyword evidence="2 11" id="KW-0813">Transport</keyword>
<dbReference type="GO" id="GO:0015280">
    <property type="term" value="F:ligand-gated sodium channel activity"/>
    <property type="evidence" value="ECO:0007669"/>
    <property type="project" value="TreeGrafter"/>
</dbReference>
<dbReference type="InterPro" id="IPR001873">
    <property type="entry name" value="ENaC"/>
</dbReference>
<evidence type="ECO:0000256" key="10">
    <source>
        <dbReference type="ARBA" id="ARBA00023303"/>
    </source>
</evidence>
<evidence type="ECO:0000256" key="7">
    <source>
        <dbReference type="ARBA" id="ARBA00023065"/>
    </source>
</evidence>
<dbReference type="Pfam" id="PF00858">
    <property type="entry name" value="ASC"/>
    <property type="match status" value="1"/>
</dbReference>
<dbReference type="EMBL" id="KF134121">
    <property type="protein sequence ID" value="AGS83418.1"/>
    <property type="molecule type" value="mRNA"/>
</dbReference>
<protein>
    <submittedName>
        <fullName evidence="13">Asic</fullName>
    </submittedName>
</protein>
<sequence length="495" mass="58123">MIDLIQSSTIHGIGHIFSATNKIFKVLWCILFLVGVIAIIVNIVFISMKFLSNPVIISYTFEHEPFIWPDITFCNPTDPYAFTINSQPYLHWIETLNKTKRVAGKVARQTSMSQLIHSRRENDYELEERTIAMSSADPAKLQATAFQNYLYRIGYIKAHKGLYFSKEFQSSSTKLNEDWKSLFTSQIVQMRNNIPCHTFHLDKSRIVKQKFIKSLLFRFKLNEESYKIFNSSYTFQSMFLYISNKDEIPQSNEIILTPGYNNVVQLTQNRHSYTGLRRTCRNEKFEAELYDSLLQSTEKYSGSYDDCKKIVSQQKYVKYCNCYNSFLPIFKNSSGFPRLCLNASIFSEAEVLKNAKCMINTFRKYAESDKARRRFYNRCKMYRPIPCNKVLYKIDHRKEILVDLWSKSTNDRRREIIKTLYLKTFQTNETSLDFVEKVKDNIMQLIINRDNESGDLYKEEREYPFSELLSDVGGLMGLWLGLSVIGLFEIVEFVY</sequence>
<keyword evidence="10 11" id="KW-0407">Ion channel</keyword>
<accession>S5W2R2</accession>
<keyword evidence="9 11" id="KW-0739">Sodium transport</keyword>
<dbReference type="AlphaFoldDB" id="S5W2R2"/>
<evidence type="ECO:0000256" key="11">
    <source>
        <dbReference type="RuleBase" id="RU000679"/>
    </source>
</evidence>
<keyword evidence="6" id="KW-0915">Sodium</keyword>
<name>S5W2R2_SCHMD</name>
<evidence type="ECO:0000256" key="9">
    <source>
        <dbReference type="ARBA" id="ARBA00023201"/>
    </source>
</evidence>
<proteinExistence type="evidence at transcript level"/>
<organism evidence="13">
    <name type="scientific">Schmidtea mediterranea</name>
    <name type="common">Freshwater planarian flatworm</name>
    <dbReference type="NCBI Taxonomy" id="79327"/>
    <lineage>
        <taxon>Eukaryota</taxon>
        <taxon>Metazoa</taxon>
        <taxon>Spiralia</taxon>
        <taxon>Lophotrochozoa</taxon>
        <taxon>Platyhelminthes</taxon>
        <taxon>Rhabditophora</taxon>
        <taxon>Seriata</taxon>
        <taxon>Tricladida</taxon>
        <taxon>Continenticola</taxon>
        <taxon>Geoplanoidea</taxon>
        <taxon>Dugesiidae</taxon>
        <taxon>Schmidtea</taxon>
    </lineage>
</organism>
<evidence type="ECO:0000256" key="6">
    <source>
        <dbReference type="ARBA" id="ARBA00023053"/>
    </source>
</evidence>
<evidence type="ECO:0000256" key="3">
    <source>
        <dbReference type="ARBA" id="ARBA00022461"/>
    </source>
</evidence>
<keyword evidence="8 12" id="KW-0472">Membrane</keyword>